<gene>
    <name evidence="2" type="ORF">SAMN04488067_101533</name>
</gene>
<name>A0A1G7HVB2_9EURY</name>
<sequence>MYTILSTYPPHASGNVGDKLLEEQVQNLIQKETGVNEFNILHRKQDLSSQVDKINESDAIILPAFAIREPIHPNTYSLTEDLDSIEVPIIPLAANWSHYPGDQIDNESLEYKPETVSFIRHLDNQPTLDRLTTRDIFTKRILERHGFNDVTLVGDLGWYHDDYLGEPMRTPDSIDHIVMTTPHNAHYLEQAEALMDMLISEFPDARITCSFHSSLSASDKEIRTRAKERGFDIVLASHDTDNIEFYDDCDLHVGYRLHGHISFLRRRLPSVLIGEDGRGNGFNATLGVGDFQATKRRLSYRSGSLVNRFASTLPGAGIRQILETTRYTNPFKRIIAPADMNVPNRIQKFLHEQIENDFSDYDAVPKLFDSTYENSMKPFLKTLPR</sequence>
<organism evidence="2 3">
    <name type="scientific">Halorubrum xinjiangense</name>
    <dbReference type="NCBI Taxonomy" id="261291"/>
    <lineage>
        <taxon>Archaea</taxon>
        <taxon>Methanobacteriati</taxon>
        <taxon>Methanobacteriota</taxon>
        <taxon>Stenosarchaea group</taxon>
        <taxon>Halobacteria</taxon>
        <taxon>Halobacteriales</taxon>
        <taxon>Haloferacaceae</taxon>
        <taxon>Halorubrum</taxon>
    </lineage>
</organism>
<proteinExistence type="predicted"/>
<reference evidence="2 3" key="1">
    <citation type="submission" date="2016-10" db="EMBL/GenBank/DDBJ databases">
        <authorList>
            <person name="Varghese N."/>
            <person name="Submissions S."/>
        </authorList>
    </citation>
    <scope>NUCLEOTIDE SEQUENCE [LARGE SCALE GENOMIC DNA]</scope>
    <source>
        <strain evidence="2 3">CGMCC 1.3527</strain>
    </source>
</reference>
<dbReference type="RefSeq" id="WP_149797501.1">
    <property type="nucleotide sequence ID" value="NZ_FNBO01000001.1"/>
</dbReference>
<dbReference type="AlphaFoldDB" id="A0A1G7HVB2"/>
<dbReference type="EMBL" id="FNBO01000001">
    <property type="protein sequence ID" value="SDF04457.1"/>
    <property type="molecule type" value="Genomic_DNA"/>
</dbReference>
<dbReference type="OrthoDB" id="315911at2157"/>
<dbReference type="GO" id="GO:0016740">
    <property type="term" value="F:transferase activity"/>
    <property type="evidence" value="ECO:0007669"/>
    <property type="project" value="UniProtKB-KW"/>
</dbReference>
<feature type="domain" description="Polysaccharide pyruvyl transferase" evidence="1">
    <location>
        <begin position="15"/>
        <end position="273"/>
    </location>
</feature>
<evidence type="ECO:0000259" key="1">
    <source>
        <dbReference type="Pfam" id="PF04230"/>
    </source>
</evidence>
<keyword evidence="3" id="KW-1185">Reference proteome</keyword>
<keyword evidence="2" id="KW-0808">Transferase</keyword>
<protein>
    <submittedName>
        <fullName evidence="2">Polysaccharide pyruvyl transferase</fullName>
    </submittedName>
</protein>
<evidence type="ECO:0000313" key="3">
    <source>
        <dbReference type="Proteomes" id="UP000324020"/>
    </source>
</evidence>
<dbReference type="Proteomes" id="UP000324020">
    <property type="component" value="Unassembled WGS sequence"/>
</dbReference>
<accession>A0A1G7HVB2</accession>
<evidence type="ECO:0000313" key="2">
    <source>
        <dbReference type="EMBL" id="SDF04457.1"/>
    </source>
</evidence>
<dbReference type="InterPro" id="IPR007345">
    <property type="entry name" value="Polysacch_pyruvyl_Trfase"/>
</dbReference>
<dbReference type="Pfam" id="PF04230">
    <property type="entry name" value="PS_pyruv_trans"/>
    <property type="match status" value="1"/>
</dbReference>